<evidence type="ECO:0000256" key="10">
    <source>
        <dbReference type="ARBA" id="ARBA00023163"/>
    </source>
</evidence>
<dbReference type="Gene3D" id="3.30.1490.190">
    <property type="match status" value="1"/>
</dbReference>
<evidence type="ECO:0000256" key="3">
    <source>
        <dbReference type="ARBA" id="ARBA00011738"/>
    </source>
</evidence>
<gene>
    <name evidence="11" type="ORF">C8D87_103685</name>
</gene>
<dbReference type="PANTHER" id="PTHR33202">
    <property type="entry name" value="ZINC UPTAKE REGULATION PROTEIN"/>
    <property type="match status" value="1"/>
</dbReference>
<evidence type="ECO:0000256" key="4">
    <source>
        <dbReference type="ARBA" id="ARBA00022490"/>
    </source>
</evidence>
<name>A0ABX9EAZ6_9PSEU</name>
<keyword evidence="10" id="KW-0804">Transcription</keyword>
<evidence type="ECO:0000256" key="6">
    <source>
        <dbReference type="ARBA" id="ARBA00022723"/>
    </source>
</evidence>
<dbReference type="Proteomes" id="UP000248714">
    <property type="component" value="Unassembled WGS sequence"/>
</dbReference>
<protein>
    <submittedName>
        <fullName evidence="11">Fur family ferric uptake transcriptional regulator</fullName>
    </submittedName>
</protein>
<reference evidence="11 12" key="1">
    <citation type="submission" date="2018-06" db="EMBL/GenBank/DDBJ databases">
        <title>Genomic Encyclopedia of Type Strains, Phase IV (KMG-IV): sequencing the most valuable type-strain genomes for metagenomic binning, comparative biology and taxonomic classification.</title>
        <authorList>
            <person name="Goeker M."/>
        </authorList>
    </citation>
    <scope>NUCLEOTIDE SEQUENCE [LARGE SCALE GENOMIC DNA]</scope>
    <source>
        <strain evidence="11 12">DSM 45479</strain>
    </source>
</reference>
<dbReference type="InterPro" id="IPR043135">
    <property type="entry name" value="Fur_C"/>
</dbReference>
<dbReference type="Gene3D" id="1.10.10.10">
    <property type="entry name" value="Winged helix-like DNA-binding domain superfamily/Winged helix DNA-binding domain"/>
    <property type="match status" value="1"/>
</dbReference>
<evidence type="ECO:0000256" key="7">
    <source>
        <dbReference type="ARBA" id="ARBA00022833"/>
    </source>
</evidence>
<keyword evidence="7" id="KW-0862">Zinc</keyword>
<comment type="subunit">
    <text evidence="3">Homodimer.</text>
</comment>
<dbReference type="InterPro" id="IPR036390">
    <property type="entry name" value="WH_DNA-bd_sf"/>
</dbReference>
<keyword evidence="8" id="KW-0805">Transcription regulation</keyword>
<accession>A0ABX9EAZ6</accession>
<keyword evidence="6" id="KW-0479">Metal-binding</keyword>
<organism evidence="11 12">
    <name type="scientific">Lentzea atacamensis</name>
    <dbReference type="NCBI Taxonomy" id="531938"/>
    <lineage>
        <taxon>Bacteria</taxon>
        <taxon>Bacillati</taxon>
        <taxon>Actinomycetota</taxon>
        <taxon>Actinomycetes</taxon>
        <taxon>Pseudonocardiales</taxon>
        <taxon>Pseudonocardiaceae</taxon>
        <taxon>Lentzea</taxon>
    </lineage>
</organism>
<comment type="similarity">
    <text evidence="2">Belongs to the Fur family.</text>
</comment>
<comment type="caution">
    <text evidence="11">The sequence shown here is derived from an EMBL/GenBank/DDBJ whole genome shotgun (WGS) entry which is preliminary data.</text>
</comment>
<dbReference type="InterPro" id="IPR036388">
    <property type="entry name" value="WH-like_DNA-bd_sf"/>
</dbReference>
<evidence type="ECO:0000313" key="11">
    <source>
        <dbReference type="EMBL" id="RAS67346.1"/>
    </source>
</evidence>
<dbReference type="SUPFAM" id="SSF46785">
    <property type="entry name" value="Winged helix' DNA-binding domain"/>
    <property type="match status" value="1"/>
</dbReference>
<keyword evidence="9" id="KW-0238">DNA-binding</keyword>
<sequence>MDQDLPRGRTRLVLAFLARESAFITAHDLHQRITRLEHPIGISTVYRALRNLRNRDLVDVMVDEHGQRWYRHCSSRPHHHLVCSACHSTVEVPAHSSPLPAWTPEKALGFTDVLVRVTVTGTCAECAQPRSRCG</sequence>
<evidence type="ECO:0000256" key="9">
    <source>
        <dbReference type="ARBA" id="ARBA00023125"/>
    </source>
</evidence>
<keyword evidence="4" id="KW-0963">Cytoplasm</keyword>
<proteinExistence type="inferred from homology"/>
<dbReference type="EMBL" id="QLTT01000003">
    <property type="protein sequence ID" value="RAS67346.1"/>
    <property type="molecule type" value="Genomic_DNA"/>
</dbReference>
<keyword evidence="5" id="KW-0678">Repressor</keyword>
<evidence type="ECO:0000256" key="5">
    <source>
        <dbReference type="ARBA" id="ARBA00022491"/>
    </source>
</evidence>
<evidence type="ECO:0000313" key="12">
    <source>
        <dbReference type="Proteomes" id="UP000248714"/>
    </source>
</evidence>
<evidence type="ECO:0000256" key="1">
    <source>
        <dbReference type="ARBA" id="ARBA00004496"/>
    </source>
</evidence>
<dbReference type="Pfam" id="PF01475">
    <property type="entry name" value="FUR"/>
    <property type="match status" value="1"/>
</dbReference>
<dbReference type="CDD" id="cd07153">
    <property type="entry name" value="Fur_like"/>
    <property type="match status" value="1"/>
</dbReference>
<dbReference type="InterPro" id="IPR002481">
    <property type="entry name" value="FUR"/>
</dbReference>
<evidence type="ECO:0000256" key="8">
    <source>
        <dbReference type="ARBA" id="ARBA00023015"/>
    </source>
</evidence>
<evidence type="ECO:0000256" key="2">
    <source>
        <dbReference type="ARBA" id="ARBA00007957"/>
    </source>
</evidence>
<dbReference type="PANTHER" id="PTHR33202:SF2">
    <property type="entry name" value="FERRIC UPTAKE REGULATION PROTEIN"/>
    <property type="match status" value="1"/>
</dbReference>
<comment type="subcellular location">
    <subcellularLocation>
        <location evidence="1">Cytoplasm</location>
    </subcellularLocation>
</comment>
<keyword evidence="12" id="KW-1185">Reference proteome</keyword>
<dbReference type="RefSeq" id="WP_112227570.1">
    <property type="nucleotide sequence ID" value="NZ_QLTT01000003.1"/>
</dbReference>